<feature type="domain" description="N-acetyltransferase" evidence="2">
    <location>
        <begin position="57"/>
        <end position="153"/>
    </location>
</feature>
<evidence type="ECO:0000259" key="2">
    <source>
        <dbReference type="PROSITE" id="PS51729"/>
    </source>
</evidence>
<dbReference type="PANTHER" id="PTHR31435">
    <property type="entry name" value="PROTEIN NATD1"/>
    <property type="match status" value="1"/>
</dbReference>
<gene>
    <name evidence="3" type="ORF">FCG67_06925</name>
</gene>
<dbReference type="InterPro" id="IPR045057">
    <property type="entry name" value="Gcn5-rel_NAT"/>
</dbReference>
<reference evidence="3 4" key="1">
    <citation type="submission" date="2019-04" db="EMBL/GenBank/DDBJ databases">
        <title>Rhodococcus oryzae sp. nov., a novel actinomycete isolated from rhizosphere soil of rice (Oryza sativa L.).</title>
        <authorList>
            <person name="Li C."/>
        </authorList>
    </citation>
    <scope>NUCLEOTIDE SEQUENCE [LARGE SCALE GENOMIC DNA]</scope>
    <source>
        <strain evidence="3 4">NEAU-CX67</strain>
    </source>
</reference>
<evidence type="ECO:0000313" key="4">
    <source>
        <dbReference type="Proteomes" id="UP000305109"/>
    </source>
</evidence>
<dbReference type="Gene3D" id="3.40.630.30">
    <property type="match status" value="1"/>
</dbReference>
<accession>A0ABY2RM43</accession>
<keyword evidence="4" id="KW-1185">Reference proteome</keyword>
<sequence length="164" mass="17527">MVTGQQIAPSAPNRATGAGRDCFHGEVSHIFKRPPVPAAVVTAPAPVFANPALARVVDNPSHARFDLWVGDELIGILGYRGGGESTEFTGGRGEVVALMHTVVKEEYGGRGWAAVLVGDVLALSRERGWRLRPVCTYVKRYLGSHPEELDLILDEGVSSTPNSP</sequence>
<dbReference type="SUPFAM" id="SSF55729">
    <property type="entry name" value="Acyl-CoA N-acyltransferases (Nat)"/>
    <property type="match status" value="1"/>
</dbReference>
<dbReference type="EMBL" id="SUMD01000003">
    <property type="protein sequence ID" value="TJZ79365.1"/>
    <property type="molecule type" value="Genomic_DNA"/>
</dbReference>
<dbReference type="PROSITE" id="PS51729">
    <property type="entry name" value="GNAT_YJDJ"/>
    <property type="match status" value="1"/>
</dbReference>
<dbReference type="Proteomes" id="UP000305109">
    <property type="component" value="Unassembled WGS sequence"/>
</dbReference>
<proteinExistence type="predicted"/>
<feature type="region of interest" description="Disordered" evidence="1">
    <location>
        <begin position="1"/>
        <end position="20"/>
    </location>
</feature>
<evidence type="ECO:0000313" key="3">
    <source>
        <dbReference type="EMBL" id="TJZ79365.1"/>
    </source>
</evidence>
<name>A0ABY2RM43_9NOCA</name>
<protein>
    <submittedName>
        <fullName evidence="3">N-acetyltransferase</fullName>
    </submittedName>
</protein>
<dbReference type="PANTHER" id="PTHR31435:SF10">
    <property type="entry name" value="BSR4717 PROTEIN"/>
    <property type="match status" value="1"/>
</dbReference>
<dbReference type="Pfam" id="PF14542">
    <property type="entry name" value="Acetyltransf_CG"/>
    <property type="match status" value="1"/>
</dbReference>
<dbReference type="InterPro" id="IPR031165">
    <property type="entry name" value="GNAT_YJDJ"/>
</dbReference>
<evidence type="ECO:0000256" key="1">
    <source>
        <dbReference type="SAM" id="MobiDB-lite"/>
    </source>
</evidence>
<comment type="caution">
    <text evidence="3">The sequence shown here is derived from an EMBL/GenBank/DDBJ whole genome shotgun (WGS) entry which is preliminary data.</text>
</comment>
<dbReference type="InterPro" id="IPR016181">
    <property type="entry name" value="Acyl_CoA_acyltransferase"/>
</dbReference>
<organism evidence="3 4">
    <name type="scientific">Rhodococcus oryzae</name>
    <dbReference type="NCBI Taxonomy" id="2571143"/>
    <lineage>
        <taxon>Bacteria</taxon>
        <taxon>Bacillati</taxon>
        <taxon>Actinomycetota</taxon>
        <taxon>Actinomycetes</taxon>
        <taxon>Mycobacteriales</taxon>
        <taxon>Nocardiaceae</taxon>
        <taxon>Rhodococcus</taxon>
    </lineage>
</organism>